<sequence length="128" mass="15320">MSKKFVKCDYCGSGFLRYQCNIRENNFCNRKCWGKHLSQQKRMQPLSKWLASNQKHYQIARVEPIEVLQMYLSPEEFQGYLRGNALKYLLRVGHKDEPKKEVDKAYQYSKWLRQAVNGKIINPRQEED</sequence>
<evidence type="ECO:0000313" key="1">
    <source>
        <dbReference type="EMBL" id="QDR81369.1"/>
    </source>
</evidence>
<dbReference type="KEGG" id="sted:SPTER_27480"/>
<dbReference type="Proteomes" id="UP000320776">
    <property type="component" value="Chromosome"/>
</dbReference>
<name>A0A517DVH4_9FIRM</name>
<dbReference type="OrthoDB" id="1684418at2"/>
<gene>
    <name evidence="1" type="ORF">SPTER_27480</name>
</gene>
<keyword evidence="2" id="KW-1185">Reference proteome</keyword>
<dbReference type="AlphaFoldDB" id="A0A517DVH4"/>
<reference evidence="1 2" key="1">
    <citation type="submission" date="2019-02" db="EMBL/GenBank/DDBJ databases">
        <title>Closed genome of Sporomusa termitida DSM 4440.</title>
        <authorList>
            <person name="Poehlein A."/>
            <person name="Daniel R."/>
        </authorList>
    </citation>
    <scope>NUCLEOTIDE SEQUENCE [LARGE SCALE GENOMIC DNA]</scope>
    <source>
        <strain evidence="1 2">DSM 4440</strain>
    </source>
</reference>
<protein>
    <submittedName>
        <fullName evidence="1">Uncharacterized protein</fullName>
    </submittedName>
</protein>
<evidence type="ECO:0000313" key="2">
    <source>
        <dbReference type="Proteomes" id="UP000320776"/>
    </source>
</evidence>
<accession>A0A517DVH4</accession>
<dbReference type="Pfam" id="PF11753">
    <property type="entry name" value="DUF3310"/>
    <property type="match status" value="1"/>
</dbReference>
<organism evidence="1 2">
    <name type="scientific">Sporomusa termitida</name>
    <dbReference type="NCBI Taxonomy" id="2377"/>
    <lineage>
        <taxon>Bacteria</taxon>
        <taxon>Bacillati</taxon>
        <taxon>Bacillota</taxon>
        <taxon>Negativicutes</taxon>
        <taxon>Selenomonadales</taxon>
        <taxon>Sporomusaceae</taxon>
        <taxon>Sporomusa</taxon>
    </lineage>
</organism>
<dbReference type="EMBL" id="CP036259">
    <property type="protein sequence ID" value="QDR81369.1"/>
    <property type="molecule type" value="Genomic_DNA"/>
</dbReference>
<dbReference type="InterPro" id="IPR021739">
    <property type="entry name" value="SaV-like"/>
</dbReference>
<proteinExistence type="predicted"/>